<dbReference type="EMBL" id="HBGZ01013716">
    <property type="protein sequence ID" value="CAD9599512.1"/>
    <property type="molecule type" value="Transcribed_RNA"/>
</dbReference>
<dbReference type="Pfam" id="PF24325">
    <property type="entry name" value="DUF7495"/>
    <property type="match status" value="3"/>
</dbReference>
<gene>
    <name evidence="3" type="ORF">SMAR0320_LOCUS9826</name>
</gene>
<feature type="domain" description="DUF7495" evidence="2">
    <location>
        <begin position="252"/>
        <end position="368"/>
    </location>
</feature>
<reference evidence="3" key="1">
    <citation type="submission" date="2021-01" db="EMBL/GenBank/DDBJ databases">
        <authorList>
            <person name="Corre E."/>
            <person name="Pelletier E."/>
            <person name="Niang G."/>
            <person name="Scheremetjew M."/>
            <person name="Finn R."/>
            <person name="Kale V."/>
            <person name="Holt S."/>
            <person name="Cochrane G."/>
            <person name="Meng A."/>
            <person name="Brown T."/>
            <person name="Cohen L."/>
        </authorList>
    </citation>
    <scope>NUCLEOTIDE SEQUENCE</scope>
    <source>
        <strain evidence="3">SM1012Den-03</strain>
    </source>
</reference>
<name>A0A7S2L9C3_9STRA</name>
<dbReference type="AlphaFoldDB" id="A0A7S2L9C3"/>
<feature type="compositionally biased region" description="Acidic residues" evidence="1">
    <location>
        <begin position="190"/>
        <end position="224"/>
    </location>
</feature>
<evidence type="ECO:0000313" key="3">
    <source>
        <dbReference type="EMBL" id="CAD9599512.1"/>
    </source>
</evidence>
<evidence type="ECO:0000259" key="2">
    <source>
        <dbReference type="Pfam" id="PF24325"/>
    </source>
</evidence>
<dbReference type="InterPro" id="IPR055918">
    <property type="entry name" value="DUF7495"/>
</dbReference>
<accession>A0A7S2L9C3</accession>
<organism evidence="3">
    <name type="scientific">Skeletonema marinoi</name>
    <dbReference type="NCBI Taxonomy" id="267567"/>
    <lineage>
        <taxon>Eukaryota</taxon>
        <taxon>Sar</taxon>
        <taxon>Stramenopiles</taxon>
        <taxon>Ochrophyta</taxon>
        <taxon>Bacillariophyta</taxon>
        <taxon>Coscinodiscophyceae</taxon>
        <taxon>Thalassiosirophycidae</taxon>
        <taxon>Thalassiosirales</taxon>
        <taxon>Skeletonemataceae</taxon>
        <taxon>Skeletonema</taxon>
        <taxon>Skeletonema marinoi-dohrnii complex</taxon>
    </lineage>
</organism>
<feature type="compositionally biased region" description="Basic and acidic residues" evidence="1">
    <location>
        <begin position="7"/>
        <end position="19"/>
    </location>
</feature>
<feature type="region of interest" description="Disordered" evidence="1">
    <location>
        <begin position="187"/>
        <end position="235"/>
    </location>
</feature>
<evidence type="ECO:0000256" key="1">
    <source>
        <dbReference type="SAM" id="MobiDB-lite"/>
    </source>
</evidence>
<proteinExistence type="predicted"/>
<feature type="domain" description="DUF7495" evidence="2">
    <location>
        <begin position="410"/>
        <end position="524"/>
    </location>
</feature>
<feature type="domain" description="DUF7495" evidence="2">
    <location>
        <begin position="82"/>
        <end position="185"/>
    </location>
</feature>
<protein>
    <recommendedName>
        <fullName evidence="2">DUF7495 domain-containing protein</fullName>
    </recommendedName>
</protein>
<sequence length="527" mass="58490">MCCRAHALQDGEEPQHQPHENPSLPPPTAAIEQHDKNSDLDSEILESDVAEELGFDDGDFGGIDELDFDLLEVKLTQHFNPTWFDRETGWRGQTYEESTEFCNKIDGYIPCPHYVYCPGDGKKVLGGRKEEGESWAAVVDGFNEWVQVGAGGECNLYSANEGETPGWGLTGDNNEEITRHIMCCKHQQDGEESNVESDTETVEEESVAETADIDDEGTNAEEPESSTMAQNENESSSMSIMEITTQNTFHPEWFDSRLGWLGGTYDEGKAFCESLPQANNGHWYLCPSQAYCPNGPRDKEPLYLQKDAFEGIQWAPISDKQNGWMMVGKMSQQVPHTCEEYFQINHHDPLWGLDGSSTDMKQHILCCNTPSGIYLSKSDEEDNIVPTNGGNPNKPNHDESALLGIFTPRWFSVTDGWNSGSHDDAIAFCEQHDGIHHNGKKMELCPYVAYCPEGPGTQPIDIGGHVDDNKEGQQWAPLFGQANHWVSISGEKACLAHLEVNGAEPSWGLDASNPDVKKHVLCCSPNQ</sequence>
<feature type="region of interest" description="Disordered" evidence="1">
    <location>
        <begin position="1"/>
        <end position="40"/>
    </location>
</feature>